<dbReference type="EMBL" id="CM000136">
    <property type="protein sequence ID" value="EAY80250.1"/>
    <property type="molecule type" value="Genomic_DNA"/>
</dbReference>
<evidence type="ECO:0000313" key="3">
    <source>
        <dbReference type="Proteomes" id="UP000007015"/>
    </source>
</evidence>
<feature type="transmembrane region" description="Helical" evidence="1">
    <location>
        <begin position="350"/>
        <end position="370"/>
    </location>
</feature>
<dbReference type="Gramene" id="BGIOSGA034968-TA">
    <property type="protein sequence ID" value="BGIOSGA034968-PA"/>
    <property type="gene ID" value="BGIOSGA034968"/>
</dbReference>
<dbReference type="HOGENOM" id="CLU_593666_0_0_1"/>
<proteinExistence type="predicted"/>
<gene>
    <name evidence="2" type="ORF">OsI_35422</name>
</gene>
<feature type="transmembrane region" description="Helical" evidence="1">
    <location>
        <begin position="306"/>
        <end position="330"/>
    </location>
</feature>
<protein>
    <submittedName>
        <fullName evidence="2">Uncharacterized protein</fullName>
    </submittedName>
</protein>
<name>A2ZCB6_ORYSI</name>
<dbReference type="Proteomes" id="UP000007015">
    <property type="component" value="Chromosome 11"/>
</dbReference>
<evidence type="ECO:0000313" key="2">
    <source>
        <dbReference type="EMBL" id="EAY80250.1"/>
    </source>
</evidence>
<accession>A2ZCB6</accession>
<reference evidence="2 3" key="1">
    <citation type="journal article" date="2005" name="PLoS Biol.">
        <title>The genomes of Oryza sativa: a history of duplications.</title>
        <authorList>
            <person name="Yu J."/>
            <person name="Wang J."/>
            <person name="Lin W."/>
            <person name="Li S."/>
            <person name="Li H."/>
            <person name="Zhou J."/>
            <person name="Ni P."/>
            <person name="Dong W."/>
            <person name="Hu S."/>
            <person name="Zeng C."/>
            <person name="Zhang J."/>
            <person name="Zhang Y."/>
            <person name="Li R."/>
            <person name="Xu Z."/>
            <person name="Li S."/>
            <person name="Li X."/>
            <person name="Zheng H."/>
            <person name="Cong L."/>
            <person name="Lin L."/>
            <person name="Yin J."/>
            <person name="Geng J."/>
            <person name="Li G."/>
            <person name="Shi J."/>
            <person name="Liu J."/>
            <person name="Lv H."/>
            <person name="Li J."/>
            <person name="Wang J."/>
            <person name="Deng Y."/>
            <person name="Ran L."/>
            <person name="Shi X."/>
            <person name="Wang X."/>
            <person name="Wu Q."/>
            <person name="Li C."/>
            <person name="Ren X."/>
            <person name="Wang J."/>
            <person name="Wang X."/>
            <person name="Li D."/>
            <person name="Liu D."/>
            <person name="Zhang X."/>
            <person name="Ji Z."/>
            <person name="Zhao W."/>
            <person name="Sun Y."/>
            <person name="Zhang Z."/>
            <person name="Bao J."/>
            <person name="Han Y."/>
            <person name="Dong L."/>
            <person name="Ji J."/>
            <person name="Chen P."/>
            <person name="Wu S."/>
            <person name="Liu J."/>
            <person name="Xiao Y."/>
            <person name="Bu D."/>
            <person name="Tan J."/>
            <person name="Yang L."/>
            <person name="Ye C."/>
            <person name="Zhang J."/>
            <person name="Xu J."/>
            <person name="Zhou Y."/>
            <person name="Yu Y."/>
            <person name="Zhang B."/>
            <person name="Zhuang S."/>
            <person name="Wei H."/>
            <person name="Liu B."/>
            <person name="Lei M."/>
            <person name="Yu H."/>
            <person name="Li Y."/>
            <person name="Xu H."/>
            <person name="Wei S."/>
            <person name="He X."/>
            <person name="Fang L."/>
            <person name="Zhang Z."/>
            <person name="Zhang Y."/>
            <person name="Huang X."/>
            <person name="Su Z."/>
            <person name="Tong W."/>
            <person name="Li J."/>
            <person name="Tong Z."/>
            <person name="Li S."/>
            <person name="Ye J."/>
            <person name="Wang L."/>
            <person name="Fang L."/>
            <person name="Lei T."/>
            <person name="Chen C."/>
            <person name="Chen H."/>
            <person name="Xu Z."/>
            <person name="Li H."/>
            <person name="Huang H."/>
            <person name="Zhang F."/>
            <person name="Xu H."/>
            <person name="Li N."/>
            <person name="Zhao C."/>
            <person name="Li S."/>
            <person name="Dong L."/>
            <person name="Huang Y."/>
            <person name="Li L."/>
            <person name="Xi Y."/>
            <person name="Qi Q."/>
            <person name="Li W."/>
            <person name="Zhang B."/>
            <person name="Hu W."/>
            <person name="Zhang Y."/>
            <person name="Tian X."/>
            <person name="Jiao Y."/>
            <person name="Liang X."/>
            <person name="Jin J."/>
            <person name="Gao L."/>
            <person name="Zheng W."/>
            <person name="Hao B."/>
            <person name="Liu S."/>
            <person name="Wang W."/>
            <person name="Yuan L."/>
            <person name="Cao M."/>
            <person name="McDermott J."/>
            <person name="Samudrala R."/>
            <person name="Wang J."/>
            <person name="Wong G.K."/>
            <person name="Yang H."/>
        </authorList>
    </citation>
    <scope>NUCLEOTIDE SEQUENCE [LARGE SCALE GENOMIC DNA]</scope>
    <source>
        <strain evidence="3">cv. 93-11</strain>
    </source>
</reference>
<feature type="transmembrane region" description="Helical" evidence="1">
    <location>
        <begin position="277"/>
        <end position="294"/>
    </location>
</feature>
<dbReference type="AlphaFoldDB" id="A2ZCB6"/>
<keyword evidence="3" id="KW-1185">Reference proteome</keyword>
<organism evidence="2 3">
    <name type="scientific">Oryza sativa subsp. indica</name>
    <name type="common">Rice</name>
    <dbReference type="NCBI Taxonomy" id="39946"/>
    <lineage>
        <taxon>Eukaryota</taxon>
        <taxon>Viridiplantae</taxon>
        <taxon>Streptophyta</taxon>
        <taxon>Embryophyta</taxon>
        <taxon>Tracheophyta</taxon>
        <taxon>Spermatophyta</taxon>
        <taxon>Magnoliopsida</taxon>
        <taxon>Liliopsida</taxon>
        <taxon>Poales</taxon>
        <taxon>Poaceae</taxon>
        <taxon>BOP clade</taxon>
        <taxon>Oryzoideae</taxon>
        <taxon>Oryzeae</taxon>
        <taxon>Oryzinae</taxon>
        <taxon>Oryza</taxon>
        <taxon>Oryza sativa</taxon>
    </lineage>
</organism>
<keyword evidence="1" id="KW-0812">Transmembrane</keyword>
<keyword evidence="1" id="KW-1133">Transmembrane helix</keyword>
<feature type="transmembrane region" description="Helical" evidence="1">
    <location>
        <begin position="377"/>
        <end position="398"/>
    </location>
</feature>
<feature type="transmembrane region" description="Helical" evidence="1">
    <location>
        <begin position="410"/>
        <end position="429"/>
    </location>
</feature>
<keyword evidence="1" id="KW-0472">Membrane</keyword>
<evidence type="ECO:0000256" key="1">
    <source>
        <dbReference type="SAM" id="Phobius"/>
    </source>
</evidence>
<sequence length="461" mass="51098">MEVSERFVSGGWWRRGVSDCVAACIGRRRVARRWRWRRFGAVKSGARRARRGVGDAVRVARRRRVGHVLRGGESASCRGLRGGSVVAEGAVAERRIAVWCGDGGRWRGSGIVRLLEHDPTWDGDVSGVRRRSSDQTAEKARCWYGGFATCGRRNRGVANWEATTDEARWSRGGRGGEGLACRRWRRAARTAAWRGGKGLASTVEARRLHCMERLSGLARWRGGLRRLALVSTMKDDNTKSFLNKVKDFWTEITTRESQVVKNNNADEIEKNNKKRSGLYRDLIVMFALGSVFWSGAKKALSQLKGWVFCVASVYINFALISMMVGAAAGTLPDVFRCHMGLSGNGVLQGLLFNIIAFNYELFTTLLPGSLVKLSQRVMYWVTGATSAIAVTVIWTLATEDPLCALVVLRIIGRFLRWICVAICSCFPDFRHPKKMSKSAGHKGTTNQDLAAALVGTNHSQV</sequence>